<accession>A0AC35FLD9</accession>
<sequence length="236" mass="27468">MSDMFNVLFSLAKDNNASSTPIASPGSSNRENLITTVYKQHRTRAKILEPYRRLKNALKNMQDEYLQSKDNNVFLRYNNMKHMIHEVILLEKQYWQLVDIPPQEVSESPNTYVLKIINLLDEKGGQPPAIKSGGIAALLGAQMINVTDRTKDQNLHEQIRTKSTDELRKECDRLYVELYKLIRKYLGLRRVVQDLTESFQDTRFYPIVPRYPLLKTMIKRVLRAPAFAEVCHEVNE</sequence>
<protein>
    <submittedName>
        <fullName evidence="2">Uncharacterized protein</fullName>
    </submittedName>
</protein>
<organism evidence="1 2">
    <name type="scientific">Panagrolaimus sp. PS1159</name>
    <dbReference type="NCBI Taxonomy" id="55785"/>
    <lineage>
        <taxon>Eukaryota</taxon>
        <taxon>Metazoa</taxon>
        <taxon>Ecdysozoa</taxon>
        <taxon>Nematoda</taxon>
        <taxon>Chromadorea</taxon>
        <taxon>Rhabditida</taxon>
        <taxon>Tylenchina</taxon>
        <taxon>Panagrolaimomorpha</taxon>
        <taxon>Panagrolaimoidea</taxon>
        <taxon>Panagrolaimidae</taxon>
        <taxon>Panagrolaimus</taxon>
    </lineage>
</organism>
<reference evidence="2" key="1">
    <citation type="submission" date="2022-11" db="UniProtKB">
        <authorList>
            <consortium name="WormBaseParasite"/>
        </authorList>
    </citation>
    <scope>IDENTIFICATION</scope>
</reference>
<dbReference type="WBParaSite" id="PS1159_v2.g18044.t1">
    <property type="protein sequence ID" value="PS1159_v2.g18044.t1"/>
    <property type="gene ID" value="PS1159_v2.g18044"/>
</dbReference>
<evidence type="ECO:0000313" key="2">
    <source>
        <dbReference type="WBParaSite" id="PS1159_v2.g18044.t1"/>
    </source>
</evidence>
<proteinExistence type="predicted"/>
<dbReference type="Proteomes" id="UP000887580">
    <property type="component" value="Unplaced"/>
</dbReference>
<evidence type="ECO:0000313" key="1">
    <source>
        <dbReference type="Proteomes" id="UP000887580"/>
    </source>
</evidence>
<name>A0AC35FLD9_9BILA</name>